<dbReference type="EMBL" id="JAACJM010000030">
    <property type="protein sequence ID" value="KAF5364936.1"/>
    <property type="molecule type" value="Genomic_DNA"/>
</dbReference>
<dbReference type="InterPro" id="IPR010730">
    <property type="entry name" value="HET"/>
</dbReference>
<reference evidence="3 4" key="1">
    <citation type="journal article" date="2020" name="ISME J.">
        <title>Uncovering the hidden diversity of litter-decomposition mechanisms in mushroom-forming fungi.</title>
        <authorList>
            <person name="Floudas D."/>
            <person name="Bentzer J."/>
            <person name="Ahren D."/>
            <person name="Johansson T."/>
            <person name="Persson P."/>
            <person name="Tunlid A."/>
        </authorList>
    </citation>
    <scope>NUCLEOTIDE SEQUENCE [LARGE SCALE GENOMIC DNA]</scope>
    <source>
        <strain evidence="3 4">CBS 291.85</strain>
    </source>
</reference>
<evidence type="ECO:0000259" key="2">
    <source>
        <dbReference type="Pfam" id="PF06985"/>
    </source>
</evidence>
<feature type="compositionally biased region" description="Polar residues" evidence="1">
    <location>
        <begin position="1"/>
        <end position="27"/>
    </location>
</feature>
<protein>
    <recommendedName>
        <fullName evidence="2">Heterokaryon incompatibility domain-containing protein</fullName>
    </recommendedName>
</protein>
<sequence length="984" mass="112438">MASQSPPEASPLSQPQETQTADTSNSDLMDLFQRRGAKNLAMMEEAHRERKHDVDGLSDRDLERITISLKSDGDDDNRHSEELLKRFEQYKHHSFQVKHWKPLRPDRGLDEEWFITDPDVLPEDDPGYLCNMCRHINFTALFTQRGLPGNEVPSNPTRIKLHGLGRVMKEEGNNCVFCRLLRRKIIDNGLLSRLAEDDIQDGDFALNVIDEGPDYALRLEVELEGNGRTPERFVVQRLEEESQQPLAGRFVQQDQADMNRLRDWLRICEETHGLADQKPEIDMASLRVIDTEELCIREVDMPCRYACLSYVWGKGCQTQYTTDTRHALEAQRGLEESTLGLPQTIKDAINVTQEAGLRYLWVDALCILQDDAKDKVKIISKMGTIYSAATLTIVASTNTDPQEGLPGIGSTPRLTTQMIANIQGITLAVALHDPRQPIPDIIDSVWSTRAWTFQEQALSTRSVHFTHSQMVFKCAHTTVMLEETVPTPDPAFRHSAIEDQTEQDLMFRIWTDPSLRRYLNKGISTRNGDIIMMSEDIDLSNLDPEMKKTKAPVFDLKVDAPRDFMSSLGDIEGGSTPWDMYRRAVDNYTKRKLTWESDAVNSFVGVEHIIRQGTNTKFWYGLPSFALEHALLWQAGEPLERRSLSGKAIFPSWSWAAWRGHVSYRGRGYKNSIYWEPVSVVRWMVREKPQWFIDRFKEDGDKTVEEVEAYTQQVAEARLLLRELNGFSLHHLDTKGKDGWTVEHDEAYNRHIYTHQAYQGVKFTYPVCLPGQKIDNRPDTNGMLLFMAHAIPIVVSDMKQASFKMAIEDRFFQIGINDEARSANYRPPWQRIIYHQGYRAGFLSLNALHLLSPEPIEDNGYEYHLVAITRGSLPHVPPPAPGWDFYWNTEPRDIQYHLFDEEWRGGPSKVNVPKETAEPGSGAQNENGDPHWDQGRFNGLAVFDVYNVLLLRTRSGISERIGAGKVSYCAFGAARPEEMLVRLA</sequence>
<feature type="region of interest" description="Disordered" evidence="1">
    <location>
        <begin position="908"/>
        <end position="931"/>
    </location>
</feature>
<keyword evidence="4" id="KW-1185">Reference proteome</keyword>
<name>A0A8H5GH65_9AGAR</name>
<organism evidence="3 4">
    <name type="scientific">Tetrapyrgos nigripes</name>
    <dbReference type="NCBI Taxonomy" id="182062"/>
    <lineage>
        <taxon>Eukaryota</taxon>
        <taxon>Fungi</taxon>
        <taxon>Dikarya</taxon>
        <taxon>Basidiomycota</taxon>
        <taxon>Agaricomycotina</taxon>
        <taxon>Agaricomycetes</taxon>
        <taxon>Agaricomycetidae</taxon>
        <taxon>Agaricales</taxon>
        <taxon>Marasmiineae</taxon>
        <taxon>Marasmiaceae</taxon>
        <taxon>Tetrapyrgos</taxon>
    </lineage>
</organism>
<feature type="region of interest" description="Disordered" evidence="1">
    <location>
        <begin position="1"/>
        <end position="40"/>
    </location>
</feature>
<accession>A0A8H5GH65</accession>
<dbReference type="AlphaFoldDB" id="A0A8H5GH65"/>
<feature type="domain" description="Heterokaryon incompatibility" evidence="2">
    <location>
        <begin position="305"/>
        <end position="455"/>
    </location>
</feature>
<comment type="caution">
    <text evidence="3">The sequence shown here is derived from an EMBL/GenBank/DDBJ whole genome shotgun (WGS) entry which is preliminary data.</text>
</comment>
<dbReference type="OrthoDB" id="5125733at2759"/>
<proteinExistence type="predicted"/>
<evidence type="ECO:0000256" key="1">
    <source>
        <dbReference type="SAM" id="MobiDB-lite"/>
    </source>
</evidence>
<evidence type="ECO:0000313" key="3">
    <source>
        <dbReference type="EMBL" id="KAF5364936.1"/>
    </source>
</evidence>
<dbReference type="PANTHER" id="PTHR33112">
    <property type="entry name" value="DOMAIN PROTEIN, PUTATIVE-RELATED"/>
    <property type="match status" value="1"/>
</dbReference>
<gene>
    <name evidence="3" type="ORF">D9758_008086</name>
</gene>
<dbReference type="Proteomes" id="UP000559256">
    <property type="component" value="Unassembled WGS sequence"/>
</dbReference>
<evidence type="ECO:0000313" key="4">
    <source>
        <dbReference type="Proteomes" id="UP000559256"/>
    </source>
</evidence>
<dbReference type="Pfam" id="PF06985">
    <property type="entry name" value="HET"/>
    <property type="match status" value="1"/>
</dbReference>
<dbReference type="PANTHER" id="PTHR33112:SF12">
    <property type="entry name" value="HETEROKARYON INCOMPATIBILITY DOMAIN-CONTAINING PROTEIN"/>
    <property type="match status" value="1"/>
</dbReference>